<gene>
    <name evidence="12" type="ORF">JG29_00400</name>
</gene>
<dbReference type="Gene3D" id="1.10.1040.10">
    <property type="entry name" value="N-(1-d-carboxylethyl)-l-norvaline Dehydrogenase, domain 2"/>
    <property type="match status" value="1"/>
</dbReference>
<evidence type="ECO:0000256" key="8">
    <source>
        <dbReference type="PIRSR" id="PIRSR000109-1"/>
    </source>
</evidence>
<dbReference type="GO" id="GO:0004616">
    <property type="term" value="F:phosphogluconate dehydrogenase (decarboxylating) activity"/>
    <property type="evidence" value="ECO:0007669"/>
    <property type="project" value="UniProtKB-EC"/>
</dbReference>
<evidence type="ECO:0000256" key="5">
    <source>
        <dbReference type="ARBA" id="ARBA00023064"/>
    </source>
</evidence>
<dbReference type="InterPro" id="IPR036291">
    <property type="entry name" value="NAD(P)-bd_dom_sf"/>
</dbReference>
<evidence type="ECO:0000256" key="1">
    <source>
        <dbReference type="ARBA" id="ARBA00008419"/>
    </source>
</evidence>
<feature type="binding site" evidence="9">
    <location>
        <position position="445"/>
    </location>
    <ligand>
        <name>substrate</name>
        <note>ligand shared between dimeric partners</note>
    </ligand>
</feature>
<feature type="binding site" description="in other chain" evidence="9">
    <location>
        <position position="100"/>
    </location>
    <ligand>
        <name>substrate</name>
        <note>ligand shared between dimeric partners</note>
    </ligand>
</feature>
<dbReference type="EC" id="1.1.1.44" evidence="7 10"/>
<proteinExistence type="inferred from homology"/>
<name>A0A0F4KYB8_9LACO</name>
<feature type="binding site" description="in other chain" evidence="9">
    <location>
        <position position="189"/>
    </location>
    <ligand>
        <name>substrate</name>
        <note>ligand shared between dimeric partners</note>
    </ligand>
</feature>
<comment type="similarity">
    <text evidence="1 7 10">Belongs to the 6-phosphogluconate dehydrogenase family.</text>
</comment>
<dbReference type="PATRIC" id="fig|1218508.4.peg.41"/>
<dbReference type="Pfam" id="PF03446">
    <property type="entry name" value="NAD_binding_2"/>
    <property type="match status" value="1"/>
</dbReference>
<comment type="pathway">
    <text evidence="7 10">Carbohydrate degradation; pentose phosphate pathway; D-ribulose 5-phosphate from D-glucose 6-phosphate (oxidative stage): step 3/3.</text>
</comment>
<dbReference type="SUPFAM" id="SSF51735">
    <property type="entry name" value="NAD(P)-binding Rossmann-fold domains"/>
    <property type="match status" value="1"/>
</dbReference>
<dbReference type="InterPro" id="IPR008927">
    <property type="entry name" value="6-PGluconate_DH-like_C_sf"/>
</dbReference>
<keyword evidence="4 7" id="KW-0560">Oxidoreductase</keyword>
<dbReference type="GO" id="GO:0050661">
    <property type="term" value="F:NADP binding"/>
    <property type="evidence" value="ECO:0007669"/>
    <property type="project" value="InterPro"/>
</dbReference>
<feature type="domain" description="6-phosphogluconate dehydrogenase C-terminal" evidence="11">
    <location>
        <begin position="177"/>
        <end position="461"/>
    </location>
</feature>
<evidence type="ECO:0000256" key="2">
    <source>
        <dbReference type="ARBA" id="ARBA00011738"/>
    </source>
</evidence>
<dbReference type="InterPro" id="IPR006115">
    <property type="entry name" value="6PGDH_NADP-bd"/>
</dbReference>
<dbReference type="NCBIfam" id="TIGR00873">
    <property type="entry name" value="gnd"/>
    <property type="match status" value="1"/>
</dbReference>
<evidence type="ECO:0000256" key="6">
    <source>
        <dbReference type="ARBA" id="ARBA00023126"/>
    </source>
</evidence>
<dbReference type="FunFam" id="3.40.50.720:FF:000007">
    <property type="entry name" value="6-phosphogluconate dehydrogenase, decarboxylating"/>
    <property type="match status" value="1"/>
</dbReference>
<dbReference type="Proteomes" id="UP000033695">
    <property type="component" value="Unassembled WGS sequence"/>
</dbReference>
<comment type="function">
    <text evidence="7">Catalyzes the oxidative decarboxylation of 6-phosphogluconate to ribulose 5-phosphate and CO(2), with concomitant reduction of NADP to NADPH.</text>
</comment>
<accession>A0A0F4KYB8</accession>
<evidence type="ECO:0000256" key="7">
    <source>
        <dbReference type="PIRNR" id="PIRNR000109"/>
    </source>
</evidence>
<organism evidence="12 13">
    <name type="scientific">Bombilactobacillus mellis</name>
    <dbReference type="NCBI Taxonomy" id="1218508"/>
    <lineage>
        <taxon>Bacteria</taxon>
        <taxon>Bacillati</taxon>
        <taxon>Bacillota</taxon>
        <taxon>Bacilli</taxon>
        <taxon>Lactobacillales</taxon>
        <taxon>Lactobacillaceae</taxon>
        <taxon>Bombilactobacillus</taxon>
    </lineage>
</organism>
<evidence type="ECO:0000313" key="12">
    <source>
        <dbReference type="EMBL" id="KJY50998.1"/>
    </source>
</evidence>
<dbReference type="InterPro" id="IPR006113">
    <property type="entry name" value="6PGDH_Gnd/GntZ"/>
</dbReference>
<dbReference type="UniPathway" id="UPA00115">
    <property type="reaction ID" value="UER00410"/>
</dbReference>
<comment type="subunit">
    <text evidence="2 7">Homodimer.</text>
</comment>
<feature type="binding site" description="in other chain" evidence="9">
    <location>
        <position position="286"/>
    </location>
    <ligand>
        <name>substrate</name>
        <note>ligand shared between dimeric partners</note>
    </ligand>
</feature>
<dbReference type="GO" id="GO:0019521">
    <property type="term" value="P:D-gluconate metabolic process"/>
    <property type="evidence" value="ECO:0007669"/>
    <property type="project" value="UniProtKB-KW"/>
</dbReference>
<dbReference type="OrthoDB" id="9804542at2"/>
<dbReference type="SUPFAM" id="SSF48179">
    <property type="entry name" value="6-phosphogluconate dehydrogenase C-terminal domain-like"/>
    <property type="match status" value="1"/>
</dbReference>
<dbReference type="STRING" id="1218508.JG29_00400"/>
<dbReference type="InterPro" id="IPR006183">
    <property type="entry name" value="Pgluconate_DH"/>
</dbReference>
<dbReference type="HOGENOM" id="CLU_024540_4_2_9"/>
<sequence length="464" mass="51729">MQQVGVIGMAVMGKNLALNLNRHGYSVSVFSISKQEMKTISEKYQKKTLVPTSSWQDFVNSLKRPRKIIIMIKAGAPVDQTINCLKPLLNKGDILIDGGNSWFQDTNRRFNSLNKLGIAFIGMGISGGEQGALAGPSMMPGGQQAAYEQVAPMLKAIAARNNQGYPCVNYIGPEGAGHYVKMVHNGIEYGIMQLLCEVYDILRTLLKLNNSEVAKIFSGWNHTDLESYLLEITVKILCKKDQQTGQDLIDVILNQAEYKGTGNWMLEDAVNLGAPITVIAESVFARFISGQVISNSDFKYKNSSTRVPNNFINIVQNSLILAQFISYGQGLQQLQLASDRYHWHLDLASITQIWENGCIVRSSMLTKIQEIYSTIGSRGNLFTSSYFGELITHYILDLRQTVMIAQSAAIPTPALSAALNYLESIFNTKLPANLLQAQRDYFGAHSYKRLDRKGIFHTNWYPEM</sequence>
<dbReference type="InterPro" id="IPR006114">
    <property type="entry name" value="6PGDH_C"/>
</dbReference>
<dbReference type="Pfam" id="PF00393">
    <property type="entry name" value="6PGD"/>
    <property type="match status" value="1"/>
</dbReference>
<reference evidence="12 13" key="1">
    <citation type="submission" date="2014-12" db="EMBL/GenBank/DDBJ databases">
        <title>Comparative genomics of the lactic acid bacteria isolated from the honey bee gut.</title>
        <authorList>
            <person name="Ellegaard K.M."/>
            <person name="Tamarit D."/>
            <person name="Javelind E."/>
            <person name="Olofsson T."/>
            <person name="Andersson S.G."/>
            <person name="Vasquez A."/>
        </authorList>
    </citation>
    <scope>NUCLEOTIDE SEQUENCE [LARGE SCALE GENOMIC DNA]</scope>
    <source>
        <strain evidence="12 13">Hon2</strain>
    </source>
</reference>
<evidence type="ECO:0000256" key="3">
    <source>
        <dbReference type="ARBA" id="ARBA00022857"/>
    </source>
</evidence>
<comment type="caution">
    <text evidence="12">The sequence shown here is derived from an EMBL/GenBank/DDBJ whole genome shotgun (WGS) entry which is preliminary data.</text>
</comment>
<evidence type="ECO:0000256" key="9">
    <source>
        <dbReference type="PIRSR" id="PIRSR000109-2"/>
    </source>
</evidence>
<dbReference type="Gene3D" id="3.40.50.720">
    <property type="entry name" value="NAD(P)-binding Rossmann-like Domain"/>
    <property type="match status" value="1"/>
</dbReference>
<dbReference type="SMART" id="SM01350">
    <property type="entry name" value="6PGD"/>
    <property type="match status" value="1"/>
</dbReference>
<dbReference type="FunFam" id="1.20.5.320:FF:000001">
    <property type="entry name" value="6-phosphogluconate dehydrogenase, decarboxylating"/>
    <property type="match status" value="1"/>
</dbReference>
<dbReference type="FunFam" id="1.10.1040.10:FF:000032">
    <property type="entry name" value="6-phosphogluconate dehydrogenase, decarboxylating"/>
    <property type="match status" value="1"/>
</dbReference>
<evidence type="ECO:0000256" key="10">
    <source>
        <dbReference type="RuleBase" id="RU000485"/>
    </source>
</evidence>
<dbReference type="PRINTS" id="PR00076">
    <property type="entry name" value="6PGDHDRGNASE"/>
</dbReference>
<keyword evidence="3 7" id="KW-0521">NADP</keyword>
<dbReference type="NCBIfam" id="NF006765">
    <property type="entry name" value="PRK09287.1"/>
    <property type="match status" value="1"/>
</dbReference>
<feature type="binding site" evidence="9">
    <location>
        <position position="439"/>
    </location>
    <ligand>
        <name>substrate</name>
        <note>ligand shared between dimeric partners</note>
    </ligand>
</feature>
<dbReference type="Gene3D" id="1.20.5.320">
    <property type="entry name" value="6-Phosphogluconate Dehydrogenase, domain 3"/>
    <property type="match status" value="1"/>
</dbReference>
<dbReference type="PANTHER" id="PTHR11811">
    <property type="entry name" value="6-PHOSPHOGLUCONATE DEHYDROGENASE"/>
    <property type="match status" value="1"/>
</dbReference>
<dbReference type="EMBL" id="JXBZ01000002">
    <property type="protein sequence ID" value="KJY50998.1"/>
    <property type="molecule type" value="Genomic_DNA"/>
</dbReference>
<evidence type="ECO:0000259" key="11">
    <source>
        <dbReference type="SMART" id="SM01350"/>
    </source>
</evidence>
<dbReference type="RefSeq" id="WP_045921966.1">
    <property type="nucleotide sequence ID" value="NZ_JBHTHW010000004.1"/>
</dbReference>
<feature type="binding site" description="in other chain" evidence="9">
    <location>
        <begin position="126"/>
        <end position="128"/>
    </location>
    <ligand>
        <name>substrate</name>
        <note>ligand shared between dimeric partners</note>
    </ligand>
</feature>
<keyword evidence="6 7" id="KW-0570">Pentose shunt</keyword>
<evidence type="ECO:0000256" key="4">
    <source>
        <dbReference type="ARBA" id="ARBA00023002"/>
    </source>
</evidence>
<keyword evidence="13" id="KW-1185">Reference proteome</keyword>
<dbReference type="AlphaFoldDB" id="A0A0F4KYB8"/>
<dbReference type="PIRSF" id="PIRSF000109">
    <property type="entry name" value="6PGD"/>
    <property type="match status" value="1"/>
</dbReference>
<dbReference type="GO" id="GO:0006098">
    <property type="term" value="P:pentose-phosphate shunt"/>
    <property type="evidence" value="ECO:0007669"/>
    <property type="project" value="UniProtKB-UniPathway"/>
</dbReference>
<comment type="catalytic activity">
    <reaction evidence="7 10">
        <text>6-phospho-D-gluconate + NADP(+) = D-ribulose 5-phosphate + CO2 + NADPH</text>
        <dbReference type="Rhea" id="RHEA:10116"/>
        <dbReference type="ChEBI" id="CHEBI:16526"/>
        <dbReference type="ChEBI" id="CHEBI:57783"/>
        <dbReference type="ChEBI" id="CHEBI:58121"/>
        <dbReference type="ChEBI" id="CHEBI:58349"/>
        <dbReference type="ChEBI" id="CHEBI:58759"/>
        <dbReference type="EC" id="1.1.1.44"/>
    </reaction>
</comment>
<protein>
    <recommendedName>
        <fullName evidence="7 10">6-phosphogluconate dehydrogenase, decarboxylating</fullName>
        <ecNumber evidence="7 10">1.1.1.44</ecNumber>
    </recommendedName>
</protein>
<feature type="binding site" description="in other chain" evidence="9">
    <location>
        <position position="259"/>
    </location>
    <ligand>
        <name>substrate</name>
        <note>ligand shared between dimeric partners</note>
    </ligand>
</feature>
<feature type="binding site" description="in other chain" evidence="9">
    <location>
        <begin position="184"/>
        <end position="185"/>
    </location>
    <ligand>
        <name>substrate</name>
        <note>ligand shared between dimeric partners</note>
    </ligand>
</feature>
<feature type="active site" description="Proton donor" evidence="8">
    <location>
        <position position="188"/>
    </location>
</feature>
<dbReference type="InterPro" id="IPR013328">
    <property type="entry name" value="6PGD_dom2"/>
</dbReference>
<keyword evidence="5 10" id="KW-0311">Gluconate utilization</keyword>
<feature type="active site" description="Proton acceptor" evidence="8">
    <location>
        <position position="181"/>
    </location>
</feature>
<evidence type="ECO:0000313" key="13">
    <source>
        <dbReference type="Proteomes" id="UP000033695"/>
    </source>
</evidence>